<dbReference type="PANTHER" id="PTHR24299">
    <property type="entry name" value="CYTOCHROME P450 FAMILY 1"/>
    <property type="match status" value="1"/>
</dbReference>
<comment type="caution">
    <text evidence="1">The sequence shown here is derived from an EMBL/GenBank/DDBJ whole genome shotgun (WGS) entry which is preliminary data.</text>
</comment>
<gene>
    <name evidence="1" type="ORF">DVH24_038784</name>
</gene>
<dbReference type="EMBL" id="RDQH01000329">
    <property type="protein sequence ID" value="RXI04510.1"/>
    <property type="molecule type" value="Genomic_DNA"/>
</dbReference>
<dbReference type="STRING" id="3750.A0A498K8C4"/>
<dbReference type="AlphaFoldDB" id="A0A498K8C4"/>
<sequence>MVCHIFHFSFLTLYPGHFLEVIQSQRRPEVGSPGAMDAANYRKIHHMVGALPHRTLSRVAKKHGPVMYLKLGQLDAVVISSVTASGRC</sequence>
<organism evidence="1 2">
    <name type="scientific">Malus domestica</name>
    <name type="common">Apple</name>
    <name type="synonym">Pyrus malus</name>
    <dbReference type="NCBI Taxonomy" id="3750"/>
    <lineage>
        <taxon>Eukaryota</taxon>
        <taxon>Viridiplantae</taxon>
        <taxon>Streptophyta</taxon>
        <taxon>Embryophyta</taxon>
        <taxon>Tracheophyta</taxon>
        <taxon>Spermatophyta</taxon>
        <taxon>Magnoliopsida</taxon>
        <taxon>eudicotyledons</taxon>
        <taxon>Gunneridae</taxon>
        <taxon>Pentapetalae</taxon>
        <taxon>rosids</taxon>
        <taxon>fabids</taxon>
        <taxon>Rosales</taxon>
        <taxon>Rosaceae</taxon>
        <taxon>Amygdaloideae</taxon>
        <taxon>Maleae</taxon>
        <taxon>Malus</taxon>
    </lineage>
</organism>
<dbReference type="PANTHER" id="PTHR24299:SF55">
    <property type="entry name" value="OS07G0293000 PROTEIN"/>
    <property type="match status" value="1"/>
</dbReference>
<reference evidence="1 2" key="1">
    <citation type="submission" date="2018-10" db="EMBL/GenBank/DDBJ databases">
        <title>A high-quality apple genome assembly.</title>
        <authorList>
            <person name="Hu J."/>
        </authorList>
    </citation>
    <scope>NUCLEOTIDE SEQUENCE [LARGE SCALE GENOMIC DNA]</scope>
    <source>
        <strain evidence="2">cv. HFTH1</strain>
        <tissue evidence="1">Young leaf</tissue>
    </source>
</reference>
<accession>A0A498K8C4</accession>
<name>A0A498K8C4_MALDO</name>
<keyword evidence="2" id="KW-1185">Reference proteome</keyword>
<proteinExistence type="predicted"/>
<evidence type="ECO:0000313" key="1">
    <source>
        <dbReference type="EMBL" id="RXI04510.1"/>
    </source>
</evidence>
<protein>
    <submittedName>
        <fullName evidence="1">Uncharacterized protein</fullName>
    </submittedName>
</protein>
<evidence type="ECO:0000313" key="2">
    <source>
        <dbReference type="Proteomes" id="UP000290289"/>
    </source>
</evidence>
<dbReference type="Proteomes" id="UP000290289">
    <property type="component" value="Chromosome 3"/>
</dbReference>